<dbReference type="AlphaFoldDB" id="A0A177NRW8"/>
<dbReference type="InterPro" id="IPR000551">
    <property type="entry name" value="MerR-type_HTH_dom"/>
</dbReference>
<dbReference type="GO" id="GO:0045340">
    <property type="term" value="F:mercury ion binding"/>
    <property type="evidence" value="ECO:0007669"/>
    <property type="project" value="InterPro"/>
</dbReference>
<evidence type="ECO:0000256" key="4">
    <source>
        <dbReference type="ARBA" id="ARBA00023125"/>
    </source>
</evidence>
<reference evidence="7 8" key="1">
    <citation type="submission" date="2016-03" db="EMBL/GenBank/DDBJ databases">
        <authorList>
            <person name="Ploux O."/>
        </authorList>
    </citation>
    <scope>NUCLEOTIDE SEQUENCE [LARGE SCALE GENOMIC DNA]</scope>
    <source>
        <strain evidence="7 8">R-45378</strain>
    </source>
</reference>
<dbReference type="EMBL" id="LUUJ01000043">
    <property type="protein sequence ID" value="OAI20043.1"/>
    <property type="molecule type" value="Genomic_DNA"/>
</dbReference>
<keyword evidence="2" id="KW-0475">Mercuric resistance</keyword>
<keyword evidence="4" id="KW-0238">DNA-binding</keyword>
<dbReference type="GO" id="GO:0003677">
    <property type="term" value="F:DNA binding"/>
    <property type="evidence" value="ECO:0007669"/>
    <property type="project" value="UniProtKB-KW"/>
</dbReference>
<dbReference type="PANTHER" id="PTHR30204:SF92">
    <property type="entry name" value="HTH-TYPE TRANSCRIPTIONAL REGULATOR ZNTR"/>
    <property type="match status" value="1"/>
</dbReference>
<dbReference type="Gene3D" id="1.10.1660.10">
    <property type="match status" value="1"/>
</dbReference>
<dbReference type="InterPro" id="IPR047057">
    <property type="entry name" value="MerR_fam"/>
</dbReference>
<dbReference type="PROSITE" id="PS50937">
    <property type="entry name" value="HTH_MERR_2"/>
    <property type="match status" value="1"/>
</dbReference>
<dbReference type="Proteomes" id="UP000077857">
    <property type="component" value="Unassembled WGS sequence"/>
</dbReference>
<dbReference type="PANTHER" id="PTHR30204">
    <property type="entry name" value="REDOX-CYCLING DRUG-SENSING TRANSCRIPTIONAL ACTIVATOR SOXR"/>
    <property type="match status" value="1"/>
</dbReference>
<evidence type="ECO:0000256" key="3">
    <source>
        <dbReference type="ARBA" id="ARBA00022914"/>
    </source>
</evidence>
<dbReference type="InterPro" id="IPR009061">
    <property type="entry name" value="DNA-bd_dom_put_sf"/>
</dbReference>
<protein>
    <recommendedName>
        <fullName evidence="1">Mercuric resistance operon regulatory protein</fullName>
    </recommendedName>
</protein>
<evidence type="ECO:0000313" key="7">
    <source>
        <dbReference type="EMBL" id="OAI20043.1"/>
    </source>
</evidence>
<name>A0A177NRW8_9GAMM</name>
<dbReference type="PRINTS" id="PR00040">
    <property type="entry name" value="HTHMERR"/>
</dbReference>
<dbReference type="Pfam" id="PF13411">
    <property type="entry name" value="MerR_1"/>
    <property type="match status" value="1"/>
</dbReference>
<dbReference type="CDD" id="cd04783">
    <property type="entry name" value="HTH_MerR1"/>
    <property type="match status" value="1"/>
</dbReference>
<evidence type="ECO:0000313" key="8">
    <source>
        <dbReference type="Proteomes" id="UP000077857"/>
    </source>
</evidence>
<dbReference type="GO" id="GO:0046689">
    <property type="term" value="P:response to mercury ion"/>
    <property type="evidence" value="ECO:0007669"/>
    <property type="project" value="UniProtKB-KW"/>
</dbReference>
<evidence type="ECO:0000256" key="5">
    <source>
        <dbReference type="ARBA" id="ARBA00024874"/>
    </source>
</evidence>
<keyword evidence="3" id="KW-0476">Mercury</keyword>
<evidence type="ECO:0000259" key="6">
    <source>
        <dbReference type="PROSITE" id="PS50937"/>
    </source>
</evidence>
<evidence type="ECO:0000256" key="1">
    <source>
        <dbReference type="ARBA" id="ARBA00017146"/>
    </source>
</evidence>
<dbReference type="SUPFAM" id="SSF46955">
    <property type="entry name" value="Putative DNA-binding domain"/>
    <property type="match status" value="1"/>
</dbReference>
<dbReference type="GO" id="GO:0003700">
    <property type="term" value="F:DNA-binding transcription factor activity"/>
    <property type="evidence" value="ECO:0007669"/>
    <property type="project" value="InterPro"/>
</dbReference>
<dbReference type="SMART" id="SM00422">
    <property type="entry name" value="HTH_MERR"/>
    <property type="match status" value="1"/>
</dbReference>
<comment type="caution">
    <text evidence="7">The sequence shown here is derived from an EMBL/GenBank/DDBJ whole genome shotgun (WGS) entry which is preliminary data.</text>
</comment>
<dbReference type="OrthoDB" id="9808480at2"/>
<evidence type="ECO:0000256" key="2">
    <source>
        <dbReference type="ARBA" id="ARBA00022466"/>
    </source>
</evidence>
<accession>A0A177NRW8</accession>
<feature type="domain" description="HTH merR-type" evidence="6">
    <location>
        <begin position="5"/>
        <end position="74"/>
    </location>
</feature>
<dbReference type="RefSeq" id="WP_064039255.1">
    <property type="nucleotide sequence ID" value="NZ_LUUJ01000043.1"/>
</dbReference>
<gene>
    <name evidence="7" type="ORF">A1507_05590</name>
</gene>
<proteinExistence type="predicted"/>
<organism evidence="7 8">
    <name type="scientific">Methylomonas koyamae</name>
    <dbReference type="NCBI Taxonomy" id="702114"/>
    <lineage>
        <taxon>Bacteria</taxon>
        <taxon>Pseudomonadati</taxon>
        <taxon>Pseudomonadota</taxon>
        <taxon>Gammaproteobacteria</taxon>
        <taxon>Methylococcales</taxon>
        <taxon>Methylococcaceae</taxon>
        <taxon>Methylomonas</taxon>
    </lineage>
</organism>
<sequence>MTHENFTIGQLAKTTGVNVETIRYYQRRGLLAEPVKPHKGIRRYTERDAQRVRFIKQGQKLGFSLDELKELMSLEEEQQCQEARNIALKKLSSIRERIEGLRNMEKALSDLVGCCSHNADEVSCPIIMALLNASSP</sequence>
<dbReference type="PROSITE" id="PS00552">
    <property type="entry name" value="HTH_MERR_1"/>
    <property type="match status" value="1"/>
</dbReference>
<dbReference type="InterPro" id="IPR011794">
    <property type="entry name" value="MerR"/>
</dbReference>
<dbReference type="NCBIfam" id="TIGR02051">
    <property type="entry name" value="MerR"/>
    <property type="match status" value="1"/>
</dbReference>
<comment type="function">
    <text evidence="5">Mediates the mercuric-dependent induction of mercury resistance operon. In the absence of mercury MerR represses transcription by binding tightly to the mer operator region; when mercury is present the dimeric complex binds a single ion and becomes a potent transcriptional activator, while remaining bound to the mer site.</text>
</comment>